<gene>
    <name evidence="1" type="ORF">NPIL_494501</name>
</gene>
<sequence length="104" mass="12329">MLFSYDLHLLCDRMFNPFPGVPPSPEVYRRIKPPDTGEYSSKLLLVANYDNEEDDRPKKTYTKATRHEFENVDKVQIPIQKRVFLFALQIKYGLNTGYYYWVTS</sequence>
<dbReference type="AlphaFoldDB" id="A0A8X6PZ32"/>
<evidence type="ECO:0000313" key="2">
    <source>
        <dbReference type="Proteomes" id="UP000887013"/>
    </source>
</evidence>
<evidence type="ECO:0000313" key="1">
    <source>
        <dbReference type="EMBL" id="GFT93731.1"/>
    </source>
</evidence>
<keyword evidence="2" id="KW-1185">Reference proteome</keyword>
<reference evidence="1" key="1">
    <citation type="submission" date="2020-08" db="EMBL/GenBank/DDBJ databases">
        <title>Multicomponent nature underlies the extraordinary mechanical properties of spider dragline silk.</title>
        <authorList>
            <person name="Kono N."/>
            <person name="Nakamura H."/>
            <person name="Mori M."/>
            <person name="Yoshida Y."/>
            <person name="Ohtoshi R."/>
            <person name="Malay A.D."/>
            <person name="Moran D.A.P."/>
            <person name="Tomita M."/>
            <person name="Numata K."/>
            <person name="Arakawa K."/>
        </authorList>
    </citation>
    <scope>NUCLEOTIDE SEQUENCE</scope>
</reference>
<proteinExistence type="predicted"/>
<accession>A0A8X6PZ32</accession>
<dbReference type="EMBL" id="BMAW01121388">
    <property type="protein sequence ID" value="GFT93731.1"/>
    <property type="molecule type" value="Genomic_DNA"/>
</dbReference>
<comment type="caution">
    <text evidence="1">The sequence shown here is derived from an EMBL/GenBank/DDBJ whole genome shotgun (WGS) entry which is preliminary data.</text>
</comment>
<dbReference type="Proteomes" id="UP000887013">
    <property type="component" value="Unassembled WGS sequence"/>
</dbReference>
<organism evidence="1 2">
    <name type="scientific">Nephila pilipes</name>
    <name type="common">Giant wood spider</name>
    <name type="synonym">Nephila maculata</name>
    <dbReference type="NCBI Taxonomy" id="299642"/>
    <lineage>
        <taxon>Eukaryota</taxon>
        <taxon>Metazoa</taxon>
        <taxon>Ecdysozoa</taxon>
        <taxon>Arthropoda</taxon>
        <taxon>Chelicerata</taxon>
        <taxon>Arachnida</taxon>
        <taxon>Araneae</taxon>
        <taxon>Araneomorphae</taxon>
        <taxon>Entelegynae</taxon>
        <taxon>Araneoidea</taxon>
        <taxon>Nephilidae</taxon>
        <taxon>Nephila</taxon>
    </lineage>
</organism>
<protein>
    <submittedName>
        <fullName evidence="1">Uncharacterized protein</fullName>
    </submittedName>
</protein>
<name>A0A8X6PZ32_NEPPI</name>